<accession>A0A126V1J0</accession>
<proteinExistence type="predicted"/>
<dbReference type="RefSeq" id="WP_038999971.1">
    <property type="nucleotide sequence ID" value="NZ_CP014327.1"/>
</dbReference>
<evidence type="ECO:0000259" key="2">
    <source>
        <dbReference type="Pfam" id="PF01266"/>
    </source>
</evidence>
<gene>
    <name evidence="3" type="ORF">RC74_13630</name>
</gene>
<dbReference type="GO" id="GO:0005737">
    <property type="term" value="C:cytoplasm"/>
    <property type="evidence" value="ECO:0007669"/>
    <property type="project" value="TreeGrafter"/>
</dbReference>
<dbReference type="KEGG" id="hat:RC74_13630"/>
<dbReference type="OrthoDB" id="9806601at2"/>
<dbReference type="SUPFAM" id="SSF51905">
    <property type="entry name" value="FAD/NAD(P)-binding domain"/>
    <property type="match status" value="1"/>
</dbReference>
<dbReference type="AlphaFoldDB" id="A0A126V1J0"/>
<reference evidence="3 4" key="1">
    <citation type="submission" date="2016-02" db="EMBL/GenBank/DDBJ databases">
        <title>Complete genome sequence of Halocynthiibacter arcticus PAMC 20958t from arctic marine sediment.</title>
        <authorList>
            <person name="Lee Y.M."/>
            <person name="Baek K."/>
            <person name="Lee H.K."/>
            <person name="Shin S.C."/>
        </authorList>
    </citation>
    <scope>NUCLEOTIDE SEQUENCE [LARGE SCALE GENOMIC DNA]</scope>
    <source>
        <strain evidence="3">PAMC 20958</strain>
    </source>
</reference>
<dbReference type="Pfam" id="PF01266">
    <property type="entry name" value="DAO"/>
    <property type="match status" value="1"/>
</dbReference>
<dbReference type="InterPro" id="IPR036188">
    <property type="entry name" value="FAD/NAD-bd_sf"/>
</dbReference>
<feature type="domain" description="FAD dependent oxidoreductase" evidence="2">
    <location>
        <begin position="28"/>
        <end position="382"/>
    </location>
</feature>
<dbReference type="EMBL" id="CP014327">
    <property type="protein sequence ID" value="AML52174.1"/>
    <property type="molecule type" value="Genomic_DNA"/>
</dbReference>
<dbReference type="PANTHER" id="PTHR13847:SF249">
    <property type="entry name" value="OXIDOREDUCTASE-RELATED"/>
    <property type="match status" value="1"/>
</dbReference>
<dbReference type="Gene3D" id="3.30.9.10">
    <property type="entry name" value="D-Amino Acid Oxidase, subunit A, domain 2"/>
    <property type="match status" value="1"/>
</dbReference>
<evidence type="ECO:0000256" key="1">
    <source>
        <dbReference type="ARBA" id="ARBA00023002"/>
    </source>
</evidence>
<organism evidence="3 4">
    <name type="scientific">Falsihalocynthiibacter arcticus</name>
    <dbReference type="NCBI Taxonomy" id="1579316"/>
    <lineage>
        <taxon>Bacteria</taxon>
        <taxon>Pseudomonadati</taxon>
        <taxon>Pseudomonadota</taxon>
        <taxon>Alphaproteobacteria</taxon>
        <taxon>Rhodobacterales</taxon>
        <taxon>Roseobacteraceae</taxon>
        <taxon>Falsihalocynthiibacter</taxon>
    </lineage>
</organism>
<evidence type="ECO:0000313" key="4">
    <source>
        <dbReference type="Proteomes" id="UP000070371"/>
    </source>
</evidence>
<dbReference type="STRING" id="1579316.RC74_13630"/>
<keyword evidence="1" id="KW-0560">Oxidoreductase</keyword>
<keyword evidence="4" id="KW-1185">Reference proteome</keyword>
<sequence length="428" mass="46958">MEHAKSYYAASARHKDGFPALDGDIDVDVAIVGGGFTGIATAVELAERGLRVAVCEANQIGWGATGRNGGQITGSLSGDTAMEREFKRTLGDQASEFVWDLRWRGHDIIKNRVEKYGIKCDLKFGQMQTALNKSHLRELTATFEQGCARGMQDHLEMVPADKMGEYLESDLYIGGLLNRRNMHVHSLDLCVGEALAAQSLGAQIFENTKVTAIEYGARPKLVTENGVITADKLVLAGNAYHLLEQEKLRGKLFPASLANMVTEPLDADVARAINPQDIAVYDGRFILDYYRLTADNRVMFGGGTNYSGRDSGDIAAELRPALERTFPRLKGVGIDYSWAGMDGIILNRIPQVGRLSKDVFYVQGYSGHGIALTHILADLTAREIAGEASEFNVFENVRHWSLPVGRSMGSLMIAVGMAYYRMRDRIAS</sequence>
<dbReference type="Gene3D" id="3.50.50.60">
    <property type="entry name" value="FAD/NAD(P)-binding domain"/>
    <property type="match status" value="1"/>
</dbReference>
<dbReference type="PANTHER" id="PTHR13847">
    <property type="entry name" value="SARCOSINE DEHYDROGENASE-RELATED"/>
    <property type="match status" value="1"/>
</dbReference>
<dbReference type="GO" id="GO:0016491">
    <property type="term" value="F:oxidoreductase activity"/>
    <property type="evidence" value="ECO:0007669"/>
    <property type="project" value="UniProtKB-KW"/>
</dbReference>
<dbReference type="Proteomes" id="UP000070371">
    <property type="component" value="Chromosome"/>
</dbReference>
<name>A0A126V1J0_9RHOB</name>
<evidence type="ECO:0000313" key="3">
    <source>
        <dbReference type="EMBL" id="AML52174.1"/>
    </source>
</evidence>
<protein>
    <submittedName>
        <fullName evidence="3">FAD-dependent oxidoreductase</fullName>
    </submittedName>
</protein>
<dbReference type="InterPro" id="IPR006076">
    <property type="entry name" value="FAD-dep_OxRdtase"/>
</dbReference>